<dbReference type="AlphaFoldDB" id="W2K4Z5"/>
<dbReference type="EMBL" id="KI682821">
    <property type="protein sequence ID" value="ETL80218.1"/>
    <property type="molecule type" value="Genomic_DNA"/>
</dbReference>
<reference evidence="1" key="1">
    <citation type="submission" date="2013-11" db="EMBL/GenBank/DDBJ databases">
        <title>The Genome Sequence of Phytophthora parasitica CHvinca01.</title>
        <authorList>
            <consortium name="The Broad Institute Genomics Platform"/>
            <person name="Russ C."/>
            <person name="Tyler B."/>
            <person name="Panabieres F."/>
            <person name="Shan W."/>
            <person name="Tripathy S."/>
            <person name="Grunwald N."/>
            <person name="Machado M."/>
            <person name="Johnson C.S."/>
            <person name="Arredondo F."/>
            <person name="Hong C."/>
            <person name="Coffey M."/>
            <person name="Young S.K."/>
            <person name="Zeng Q."/>
            <person name="Gargeya S."/>
            <person name="Fitzgerald M."/>
            <person name="Abouelleil A."/>
            <person name="Alvarado L."/>
            <person name="Chapman S.B."/>
            <person name="Gainer-Dewar J."/>
            <person name="Goldberg J."/>
            <person name="Griggs A."/>
            <person name="Gujja S."/>
            <person name="Hansen M."/>
            <person name="Howarth C."/>
            <person name="Imamovic A."/>
            <person name="Ireland A."/>
            <person name="Larimer J."/>
            <person name="McCowan C."/>
            <person name="Murphy C."/>
            <person name="Pearson M."/>
            <person name="Poon T.W."/>
            <person name="Priest M."/>
            <person name="Roberts A."/>
            <person name="Saif S."/>
            <person name="Shea T."/>
            <person name="Sykes S."/>
            <person name="Wortman J."/>
            <person name="Nusbaum C."/>
            <person name="Birren B."/>
        </authorList>
    </citation>
    <scope>NUCLEOTIDE SEQUENCE [LARGE SCALE GENOMIC DNA]</scope>
    <source>
        <strain evidence="1">CHvinca01</strain>
    </source>
</reference>
<accession>W2K4Z5</accession>
<dbReference type="Proteomes" id="UP000054423">
    <property type="component" value="Unassembled WGS sequence"/>
</dbReference>
<name>W2K4Z5_PHYNI</name>
<evidence type="ECO:0000313" key="1">
    <source>
        <dbReference type="EMBL" id="ETL80218.1"/>
    </source>
</evidence>
<protein>
    <submittedName>
        <fullName evidence="1">Uncharacterized protein</fullName>
    </submittedName>
</protein>
<proteinExistence type="predicted"/>
<gene>
    <name evidence="1" type="ORF">L917_19274</name>
</gene>
<organism evidence="1">
    <name type="scientific">Phytophthora nicotianae</name>
    <name type="common">Potato buckeye rot agent</name>
    <name type="synonym">Phytophthora parasitica</name>
    <dbReference type="NCBI Taxonomy" id="4792"/>
    <lineage>
        <taxon>Eukaryota</taxon>
        <taxon>Sar</taxon>
        <taxon>Stramenopiles</taxon>
        <taxon>Oomycota</taxon>
        <taxon>Peronosporomycetes</taxon>
        <taxon>Peronosporales</taxon>
        <taxon>Peronosporaceae</taxon>
        <taxon>Phytophthora</taxon>
    </lineage>
</organism>
<sequence length="48" mass="5850">MDKQKKCPLSTFVPWDNTTRKPYFEFDSSRLQDLSKRWDRSDALLIER</sequence>